<comment type="similarity">
    <text evidence="3">Belongs to the MoxR family.</text>
</comment>
<reference evidence="5 6" key="1">
    <citation type="submission" date="2017-02" db="EMBL/GenBank/DDBJ databases">
        <authorList>
            <person name="Peterson S.W."/>
        </authorList>
    </citation>
    <scope>NUCLEOTIDE SEQUENCE [LARGE SCALE GENOMIC DNA]</scope>
    <source>
        <strain evidence="5 6">CIP104813</strain>
    </source>
</reference>
<organism evidence="5 6">
    <name type="scientific">Brachybacterium nesterenkovii</name>
    <dbReference type="NCBI Taxonomy" id="47847"/>
    <lineage>
        <taxon>Bacteria</taxon>
        <taxon>Bacillati</taxon>
        <taxon>Actinomycetota</taxon>
        <taxon>Actinomycetes</taxon>
        <taxon>Micrococcales</taxon>
        <taxon>Dermabacteraceae</taxon>
        <taxon>Brachybacterium</taxon>
    </lineage>
</organism>
<dbReference type="InterPro" id="IPR041628">
    <property type="entry name" value="ChlI/MoxR_AAA_lid"/>
</dbReference>
<dbReference type="FunFam" id="3.40.50.300:FF:000640">
    <property type="entry name" value="MoxR family ATPase"/>
    <property type="match status" value="1"/>
</dbReference>
<proteinExistence type="inferred from homology"/>
<dbReference type="OrthoDB" id="9808397at2"/>
<dbReference type="Proteomes" id="UP000195981">
    <property type="component" value="Unassembled WGS sequence"/>
</dbReference>
<dbReference type="GO" id="GO:0016887">
    <property type="term" value="F:ATP hydrolysis activity"/>
    <property type="evidence" value="ECO:0007669"/>
    <property type="project" value="InterPro"/>
</dbReference>
<keyword evidence="6" id="KW-1185">Reference proteome</keyword>
<dbReference type="SMART" id="SM00382">
    <property type="entry name" value="AAA"/>
    <property type="match status" value="1"/>
</dbReference>
<feature type="domain" description="AAA+ ATPase" evidence="4">
    <location>
        <begin position="56"/>
        <end position="197"/>
    </location>
</feature>
<accession>A0A1X6WXN7</accession>
<dbReference type="Gene3D" id="3.40.50.300">
    <property type="entry name" value="P-loop containing nucleotide triphosphate hydrolases"/>
    <property type="match status" value="1"/>
</dbReference>
<dbReference type="GO" id="GO:0005524">
    <property type="term" value="F:ATP binding"/>
    <property type="evidence" value="ECO:0007669"/>
    <property type="project" value="UniProtKB-KW"/>
</dbReference>
<dbReference type="SUPFAM" id="SSF52540">
    <property type="entry name" value="P-loop containing nucleoside triphosphate hydrolases"/>
    <property type="match status" value="1"/>
</dbReference>
<dbReference type="PANTHER" id="PTHR42759:SF5">
    <property type="entry name" value="METHANOL DEHYDROGENASE REGULATOR"/>
    <property type="match status" value="1"/>
</dbReference>
<dbReference type="EMBL" id="FWFG01000048">
    <property type="protein sequence ID" value="SLM90446.1"/>
    <property type="molecule type" value="Genomic_DNA"/>
</dbReference>
<dbReference type="Pfam" id="PF07726">
    <property type="entry name" value="AAA_3"/>
    <property type="match status" value="1"/>
</dbReference>
<evidence type="ECO:0000256" key="1">
    <source>
        <dbReference type="ARBA" id="ARBA00022741"/>
    </source>
</evidence>
<name>A0A1X6WXN7_9MICO</name>
<dbReference type="InterPro" id="IPR050764">
    <property type="entry name" value="CbbQ/NirQ/NorQ/GpvN"/>
</dbReference>
<dbReference type="InterPro" id="IPR003593">
    <property type="entry name" value="AAA+_ATPase"/>
</dbReference>
<sequence length="338" mass="35896">MTETTADTGAAAEPRPLDDAGAERIARLAQSVGEQVATVVEGKREVVDRTLLVLLSGGHLLIEDIPGVGKTVLATSLAAALGAERHRIQFTPDLLPGDITGVSIFDQASRAFEFRPGAVFTQVLLADEINRASPKTQSALLEAMEEHQVSVDGTTYALPDPFFVIATSNPVEMEGTYRLPEAQRDRFTARISIGYPVAEAESRMLLHQTGALPGADRSPVDAIRAVTEPSAVAAAIRDVRRVHVDAQVASYVVRLAEATRSHPQLALGASPRAGVHLLRAAKAHAAVAGCPWTEPEDVRAVIEPVWGHRLHLAPRALSQGATGAGVLAEVLERTPVRA</sequence>
<dbReference type="PANTHER" id="PTHR42759">
    <property type="entry name" value="MOXR FAMILY PROTEIN"/>
    <property type="match status" value="1"/>
</dbReference>
<dbReference type="InterPro" id="IPR027417">
    <property type="entry name" value="P-loop_NTPase"/>
</dbReference>
<dbReference type="AlphaFoldDB" id="A0A1X6WXN7"/>
<evidence type="ECO:0000313" key="6">
    <source>
        <dbReference type="Proteomes" id="UP000195981"/>
    </source>
</evidence>
<dbReference type="CDD" id="cd00009">
    <property type="entry name" value="AAA"/>
    <property type="match status" value="1"/>
</dbReference>
<protein>
    <submittedName>
        <fullName evidence="5">MoxR-like ATPases</fullName>
    </submittedName>
</protein>
<evidence type="ECO:0000256" key="2">
    <source>
        <dbReference type="ARBA" id="ARBA00022840"/>
    </source>
</evidence>
<evidence type="ECO:0000313" key="5">
    <source>
        <dbReference type="EMBL" id="SLM90446.1"/>
    </source>
</evidence>
<dbReference type="Pfam" id="PF17863">
    <property type="entry name" value="AAA_lid_2"/>
    <property type="match status" value="1"/>
</dbReference>
<keyword evidence="1" id="KW-0547">Nucleotide-binding</keyword>
<dbReference type="Gene3D" id="1.10.8.80">
    <property type="entry name" value="Magnesium chelatase subunit I, C-Terminal domain"/>
    <property type="match status" value="1"/>
</dbReference>
<keyword evidence="2" id="KW-0067">ATP-binding</keyword>
<evidence type="ECO:0000256" key="3">
    <source>
        <dbReference type="ARBA" id="ARBA00061607"/>
    </source>
</evidence>
<dbReference type="PIRSF" id="PIRSF002849">
    <property type="entry name" value="AAA_ATPase_chaperone_MoxR_prd"/>
    <property type="match status" value="1"/>
</dbReference>
<dbReference type="RefSeq" id="WP_087103224.1">
    <property type="nucleotide sequence ID" value="NZ_FWFG01000048.1"/>
</dbReference>
<dbReference type="InterPro" id="IPR011703">
    <property type="entry name" value="ATPase_AAA-3"/>
</dbReference>
<gene>
    <name evidence="5" type="ORF">FM110_04940</name>
</gene>
<evidence type="ECO:0000259" key="4">
    <source>
        <dbReference type="SMART" id="SM00382"/>
    </source>
</evidence>